<dbReference type="Proteomes" id="UP000467428">
    <property type="component" value="Chromosome"/>
</dbReference>
<dbReference type="Gene3D" id="3.40.50.150">
    <property type="entry name" value="Vaccinia Virus protein VP39"/>
    <property type="match status" value="1"/>
</dbReference>
<accession>A0A7I7S0B1</accession>
<gene>
    <name evidence="1" type="ORF">MARA_28430</name>
</gene>
<evidence type="ECO:0000313" key="2">
    <source>
        <dbReference type="Proteomes" id="UP000467428"/>
    </source>
</evidence>
<reference evidence="1 2" key="1">
    <citation type="journal article" date="2019" name="Emerg. Microbes Infect.">
        <title>Comprehensive subspecies identification of 175 nontuberculous mycobacteria species based on 7547 genomic profiles.</title>
        <authorList>
            <person name="Matsumoto Y."/>
            <person name="Kinjo T."/>
            <person name="Motooka D."/>
            <person name="Nabeya D."/>
            <person name="Jung N."/>
            <person name="Uechi K."/>
            <person name="Horii T."/>
            <person name="Iida T."/>
            <person name="Fujita J."/>
            <person name="Nakamura S."/>
        </authorList>
    </citation>
    <scope>NUCLEOTIDE SEQUENCE [LARGE SCALE GENOMIC DNA]</scope>
    <source>
        <strain evidence="1 2">JCM 18538</strain>
    </source>
</reference>
<dbReference type="SUPFAM" id="SSF53335">
    <property type="entry name" value="S-adenosyl-L-methionine-dependent methyltransferases"/>
    <property type="match status" value="1"/>
</dbReference>
<dbReference type="AlphaFoldDB" id="A0A7I7S0B1"/>
<evidence type="ECO:0008006" key="3">
    <source>
        <dbReference type="Google" id="ProtNLM"/>
    </source>
</evidence>
<organism evidence="1 2">
    <name type="scientific">Mycolicibacterium arabiense</name>
    <dbReference type="NCBI Taxonomy" id="1286181"/>
    <lineage>
        <taxon>Bacteria</taxon>
        <taxon>Bacillati</taxon>
        <taxon>Actinomycetota</taxon>
        <taxon>Actinomycetes</taxon>
        <taxon>Mycobacteriales</taxon>
        <taxon>Mycobacteriaceae</taxon>
        <taxon>Mycolicibacterium</taxon>
    </lineage>
</organism>
<dbReference type="KEGG" id="marz:MARA_28430"/>
<dbReference type="EMBL" id="AP022593">
    <property type="protein sequence ID" value="BBY49375.1"/>
    <property type="molecule type" value="Genomic_DNA"/>
</dbReference>
<sequence length="302" mass="34689">MGISYLGARMMWDAKQRGVCFDEVLTLGHQTLRLFPSEVDYFRNVYRSAVGTAPTVLTENRWNDYVDDFLRRFLGTKTINVLDVSDFEDADTIHDMNAPVPEAWHGRYDVVIDGGSLEHIFDVPTAFANLGNMLKVGGTIFINTPANNMMGHGFYQFSPELMYRIFSDENGFAIRNVLLYEARYPGLDLTKKHTVFKVMDPSEARQRVGLLNKKPVMMMVEAAKIRDVPMFTTPPQQSDYVVMWDGTDVARALHWRERVKQVMRSLPLPVRAPIQGFHQKRVFSLGNKSVYERQRWTPGRRG</sequence>
<evidence type="ECO:0000313" key="1">
    <source>
        <dbReference type="EMBL" id="BBY49375.1"/>
    </source>
</evidence>
<keyword evidence="2" id="KW-1185">Reference proteome</keyword>
<dbReference type="RefSeq" id="WP_163919027.1">
    <property type="nucleotide sequence ID" value="NZ_AP022593.1"/>
</dbReference>
<dbReference type="InterPro" id="IPR029063">
    <property type="entry name" value="SAM-dependent_MTases_sf"/>
</dbReference>
<geneLocation type="plasmid" evidence="2">
    <name>pjcm18538 dna</name>
</geneLocation>
<name>A0A7I7S0B1_9MYCO</name>
<proteinExistence type="predicted"/>
<protein>
    <recommendedName>
        <fullName evidence="3">Methyltransferase type 11</fullName>
    </recommendedName>
</protein>